<keyword evidence="3 5" id="KW-1133">Transmembrane helix</keyword>
<evidence type="ECO:0000313" key="6">
    <source>
        <dbReference type="EMBL" id="KAH9318119.1"/>
    </source>
</evidence>
<sequence>FVSNLDGTSLLEIASISALVPVFILLRQWDVFNLNWCGSSKIDTEKHGGTNTGWKDWRNYTSNLIIDFLFVVLPVLSFLTILADWTYVFTVCLVLLALFRIFFTRFWPHSGILFQTESVNVLYWRKSLSSSRFIMMLLTSLSIMAVDFKIFPRRYAKTETYGTGLMDLGVGSFVVVNAMVQRQARNIPVKHVDAIKSVSPLLLLGFARLVLTKGVDYQVHVGEYGVHWNFFFTLAAVAILTSMINIHPQYCGFFGCLILIVYQAFLLCGLNDYLLSNERGTDIFSLNKEGIFSLFGYWGLYLVSVNLGYHLFFLKNPISARISPVEGQSIILIEVWLLCGLFWVLTILLDQFVEKISRRMCNLAYTAFVLAENFEVLGMVMLSYLVPIKKRLVIVDLFNQNLLASFLL</sequence>
<dbReference type="PIRSF" id="PIRSF017321">
    <property type="entry name" value="GWT1"/>
    <property type="match status" value="1"/>
</dbReference>
<keyword evidence="7" id="KW-1185">Reference proteome</keyword>
<feature type="non-terminal residue" evidence="6">
    <location>
        <position position="408"/>
    </location>
</feature>
<evidence type="ECO:0000256" key="2">
    <source>
        <dbReference type="ARBA" id="ARBA00022692"/>
    </source>
</evidence>
<feature type="transmembrane region" description="Helical" evidence="5">
    <location>
        <begin position="253"/>
        <end position="275"/>
    </location>
</feature>
<gene>
    <name evidence="6" type="ORF">KI387_019888</name>
</gene>
<keyword evidence="2 5" id="KW-0812">Transmembrane</keyword>
<dbReference type="GO" id="GO:0072659">
    <property type="term" value="P:protein localization to plasma membrane"/>
    <property type="evidence" value="ECO:0007669"/>
    <property type="project" value="TreeGrafter"/>
</dbReference>
<evidence type="ECO:0000256" key="4">
    <source>
        <dbReference type="ARBA" id="ARBA00023136"/>
    </source>
</evidence>
<evidence type="ECO:0000256" key="1">
    <source>
        <dbReference type="ARBA" id="ARBA00004141"/>
    </source>
</evidence>
<comment type="caution">
    <text evidence="6">The sequence shown here is derived from an EMBL/GenBank/DDBJ whole genome shotgun (WGS) entry which is preliminary data.</text>
</comment>
<feature type="transmembrane region" description="Helical" evidence="5">
    <location>
        <begin position="335"/>
        <end position="353"/>
    </location>
</feature>
<feature type="transmembrane region" description="Helical" evidence="5">
    <location>
        <begin position="163"/>
        <end position="180"/>
    </location>
</feature>
<evidence type="ECO:0000256" key="3">
    <source>
        <dbReference type="ARBA" id="ARBA00022989"/>
    </source>
</evidence>
<feature type="transmembrane region" description="Helical" evidence="5">
    <location>
        <begin position="226"/>
        <end position="246"/>
    </location>
</feature>
<dbReference type="GO" id="GO:0016020">
    <property type="term" value="C:membrane"/>
    <property type="evidence" value="ECO:0007669"/>
    <property type="project" value="UniProtKB-SubCell"/>
</dbReference>
<dbReference type="Proteomes" id="UP000824469">
    <property type="component" value="Unassembled WGS sequence"/>
</dbReference>
<reference evidence="6 7" key="1">
    <citation type="journal article" date="2021" name="Nat. Plants">
        <title>The Taxus genome provides insights into paclitaxel biosynthesis.</title>
        <authorList>
            <person name="Xiong X."/>
            <person name="Gou J."/>
            <person name="Liao Q."/>
            <person name="Li Y."/>
            <person name="Zhou Q."/>
            <person name="Bi G."/>
            <person name="Li C."/>
            <person name="Du R."/>
            <person name="Wang X."/>
            <person name="Sun T."/>
            <person name="Guo L."/>
            <person name="Liang H."/>
            <person name="Lu P."/>
            <person name="Wu Y."/>
            <person name="Zhang Z."/>
            <person name="Ro D.K."/>
            <person name="Shang Y."/>
            <person name="Huang S."/>
            <person name="Yan J."/>
        </authorList>
    </citation>
    <scope>NUCLEOTIDE SEQUENCE [LARGE SCALE GENOMIC DNA]</scope>
    <source>
        <strain evidence="6">Ta-2019</strain>
    </source>
</reference>
<feature type="transmembrane region" description="Helical" evidence="5">
    <location>
        <begin position="133"/>
        <end position="151"/>
    </location>
</feature>
<dbReference type="GO" id="GO:0006506">
    <property type="term" value="P:GPI anchor biosynthetic process"/>
    <property type="evidence" value="ECO:0007669"/>
    <property type="project" value="InterPro"/>
</dbReference>
<evidence type="ECO:0008006" key="8">
    <source>
        <dbReference type="Google" id="ProtNLM"/>
    </source>
</evidence>
<dbReference type="AlphaFoldDB" id="A0AA38GAT8"/>
<feature type="transmembrane region" description="Helical" evidence="5">
    <location>
        <begin position="85"/>
        <end position="103"/>
    </location>
</feature>
<comment type="subcellular location">
    <subcellularLocation>
        <location evidence="1">Membrane</location>
        <topology evidence="1">Multi-pass membrane protein</topology>
    </subcellularLocation>
</comment>
<dbReference type="InterPro" id="IPR009447">
    <property type="entry name" value="PIGW/GWT1"/>
</dbReference>
<evidence type="ECO:0000256" key="5">
    <source>
        <dbReference type="SAM" id="Phobius"/>
    </source>
</evidence>
<keyword evidence="4 5" id="KW-0472">Membrane</keyword>
<feature type="transmembrane region" description="Helical" evidence="5">
    <location>
        <begin position="192"/>
        <end position="211"/>
    </location>
</feature>
<organism evidence="6 7">
    <name type="scientific">Taxus chinensis</name>
    <name type="common">Chinese yew</name>
    <name type="synonym">Taxus wallichiana var. chinensis</name>
    <dbReference type="NCBI Taxonomy" id="29808"/>
    <lineage>
        <taxon>Eukaryota</taxon>
        <taxon>Viridiplantae</taxon>
        <taxon>Streptophyta</taxon>
        <taxon>Embryophyta</taxon>
        <taxon>Tracheophyta</taxon>
        <taxon>Spermatophyta</taxon>
        <taxon>Pinopsida</taxon>
        <taxon>Pinidae</taxon>
        <taxon>Conifers II</taxon>
        <taxon>Cupressales</taxon>
        <taxon>Taxaceae</taxon>
        <taxon>Taxus</taxon>
    </lineage>
</organism>
<feature type="transmembrane region" description="Helical" evidence="5">
    <location>
        <begin position="295"/>
        <end position="314"/>
    </location>
</feature>
<accession>A0AA38GAT8</accession>
<dbReference type="OMA" id="GLYVMQP"/>
<evidence type="ECO:0000313" key="7">
    <source>
        <dbReference type="Proteomes" id="UP000824469"/>
    </source>
</evidence>
<dbReference type="PANTHER" id="PTHR20661:SF0">
    <property type="entry name" value="PHOSPHATIDYLINOSITOL-GLYCAN BIOSYNTHESIS CLASS W PROTEIN"/>
    <property type="match status" value="1"/>
</dbReference>
<dbReference type="EMBL" id="JAHRHJ020000004">
    <property type="protein sequence ID" value="KAH9318119.1"/>
    <property type="molecule type" value="Genomic_DNA"/>
</dbReference>
<proteinExistence type="predicted"/>
<feature type="transmembrane region" description="Helical" evidence="5">
    <location>
        <begin position="60"/>
        <end position="79"/>
    </location>
</feature>
<name>A0AA38GAT8_TAXCH</name>
<protein>
    <recommendedName>
        <fullName evidence="8">Phosphatidylinositol-glycan biosynthesis class W protein</fullName>
    </recommendedName>
</protein>
<feature type="transmembrane region" description="Helical" evidence="5">
    <location>
        <begin position="365"/>
        <end position="386"/>
    </location>
</feature>
<feature type="non-terminal residue" evidence="6">
    <location>
        <position position="1"/>
    </location>
</feature>
<dbReference type="GO" id="GO:0005783">
    <property type="term" value="C:endoplasmic reticulum"/>
    <property type="evidence" value="ECO:0007669"/>
    <property type="project" value="TreeGrafter"/>
</dbReference>
<dbReference type="GO" id="GO:0032216">
    <property type="term" value="F:glucosaminyl-phosphatidylinositol O-acyltransferase activity"/>
    <property type="evidence" value="ECO:0007669"/>
    <property type="project" value="TreeGrafter"/>
</dbReference>
<dbReference type="Pfam" id="PF06423">
    <property type="entry name" value="GWT1"/>
    <property type="match status" value="1"/>
</dbReference>
<dbReference type="PANTHER" id="PTHR20661">
    <property type="entry name" value="PHOSPHATIDYLINOSITOL-GLYCAN BIOSYNTHESIS CLASS W PROTEIN"/>
    <property type="match status" value="1"/>
</dbReference>